<evidence type="ECO:0000313" key="12">
    <source>
        <dbReference type="Proteomes" id="UP000236454"/>
    </source>
</evidence>
<dbReference type="Pfam" id="PF00873">
    <property type="entry name" value="ACR_tran"/>
    <property type="match status" value="1"/>
</dbReference>
<keyword evidence="12" id="KW-1185">Reference proteome</keyword>
<dbReference type="Gene3D" id="3.30.70.1320">
    <property type="entry name" value="Multidrug efflux transporter AcrB pore domain like"/>
    <property type="match status" value="1"/>
</dbReference>
<dbReference type="PRINTS" id="PR00702">
    <property type="entry name" value="ACRIFLAVINRP"/>
</dbReference>
<sequence>MFQKFIQRPVLSTVISILIVILGVLGLMDLPVSQYPEIAPPTVQVTASYPGASADVVLNSVVVPLEEQINGVENMTYMTSSATNNGTATIQIYFEQGTDPDLAAVNVQNRVSRATSLLPQEVTQSGVTTSKQQSDNILIFALYSESEDFDEVFVQNYAEINLIPAIKRVNGVGSARSFGEQNYSMRIWLKPDKMKAYGLVPADVFQALAEQNIEAAPGQFGQNGNQAFQYVIRYTGKLKTEKEFDNIVLKYDDKGQILMLKDVARVELGSQNYTRSFRFNGNLAAGIAVAQTAGSNAQEVIDNCLAVLDEASMNFPEGIKYAELVNANDFLDESISKVISTLLEAFVLVFIVVFLFLQDFRSTLIPAIAVPVAIIGTFFFLNLFGFSLNLLTLFALVLAIGIVVDDAIVVVEAVHAKMEETHQGAKEATLNAMDEISGAIISITLVMAAVFVPVTFISGSAGVFYKQFGITLAIAIIISAVNALTLSPALCAIFLKSHDEEGKKKKLFSRFYTAFNASFDNLTNRYGKALRFFTKNKWIPIGIILAFTVVLVALVKTTPTGFVPKEDTGTIFCDITLPPSSSLERSEEIATKVDSIVQDVVGVRNTLKMAGNSIINGQGSAYGMVIIKLDPWGERDRDLDAILGELWAKVGGITDAQVIFFPAPTIRGFGFSSGFTVELQDRTGKSIDELSAVTQEFIGNLNAREEIQYATTSFKTSYPQFLLSVNVPKAMEAGLTVKDIMSAMQGYYGGVYASNFNRFGKQYRIMVQSDVDYRKNIETLDQIYVRNKQGEMAPIKEFISMEKVYGPEAIKRFNLYTSVNIQGAPNEGYSSGDAIQAISEEAQKLPPGYSYDYSGATREELSSGGQSVYIFMLCVIFVYFLLSAQYESYILPLAVILSLPVGLAGSFILAYFLGVNNNIYLQISLIMLIGLLAKNAILIVEFALQRRRSGVNLVEAAIMGAKARLRPIIMTSFAFIFGLVPLILSTGAGAIGNKSIATGAIGGMLLGTILGVLVIPILFVMFQYLQEKITGAPKEIEA</sequence>
<dbReference type="EMBL" id="FPAS01000001">
    <property type="protein sequence ID" value="SFT36815.1"/>
    <property type="molecule type" value="Genomic_DNA"/>
</dbReference>
<feature type="transmembrane region" description="Helical" evidence="9">
    <location>
        <begin position="436"/>
        <end position="456"/>
    </location>
</feature>
<feature type="domain" description="SSD" evidence="10">
    <location>
        <begin position="368"/>
        <end position="493"/>
    </location>
</feature>
<reference evidence="11 12" key="1">
    <citation type="submission" date="2016-10" db="EMBL/GenBank/DDBJ databases">
        <authorList>
            <person name="de Groot N.N."/>
        </authorList>
    </citation>
    <scope>NUCLEOTIDE SEQUENCE [LARGE SCALE GENOMIC DNA]</scope>
    <source>
        <strain evidence="11 12">CGMCC 1.7005</strain>
    </source>
</reference>
<dbReference type="InterPro" id="IPR001036">
    <property type="entry name" value="Acrflvin-R"/>
</dbReference>
<dbReference type="PROSITE" id="PS50156">
    <property type="entry name" value="SSD"/>
    <property type="match status" value="1"/>
</dbReference>
<dbReference type="Proteomes" id="UP000236454">
    <property type="component" value="Unassembled WGS sequence"/>
</dbReference>
<keyword evidence="7 9" id="KW-1133">Transmembrane helix</keyword>
<proteinExistence type="inferred from homology"/>
<dbReference type="OrthoDB" id="9758940at2"/>
<dbReference type="NCBIfam" id="TIGR00915">
    <property type="entry name" value="2A0602"/>
    <property type="match status" value="1"/>
</dbReference>
<dbReference type="Gene3D" id="1.20.1640.10">
    <property type="entry name" value="Multidrug efflux transporter AcrB transmembrane domain"/>
    <property type="match status" value="2"/>
</dbReference>
<dbReference type="FunFam" id="1.20.1640.10:FF:000001">
    <property type="entry name" value="Efflux pump membrane transporter"/>
    <property type="match status" value="1"/>
</dbReference>
<dbReference type="GO" id="GO:0009636">
    <property type="term" value="P:response to toxic substance"/>
    <property type="evidence" value="ECO:0007669"/>
    <property type="project" value="UniProtKB-ARBA"/>
</dbReference>
<feature type="transmembrane region" description="Helical" evidence="9">
    <location>
        <begin position="364"/>
        <end position="384"/>
    </location>
</feature>
<feature type="transmembrane region" description="Helical" evidence="9">
    <location>
        <begin position="889"/>
        <end position="913"/>
    </location>
</feature>
<evidence type="ECO:0000256" key="9">
    <source>
        <dbReference type="SAM" id="Phobius"/>
    </source>
</evidence>
<dbReference type="InterPro" id="IPR004764">
    <property type="entry name" value="MdtF-like"/>
</dbReference>
<evidence type="ECO:0000256" key="2">
    <source>
        <dbReference type="ARBA" id="ARBA00010942"/>
    </source>
</evidence>
<evidence type="ECO:0000256" key="4">
    <source>
        <dbReference type="ARBA" id="ARBA00022475"/>
    </source>
</evidence>
<organism evidence="11 12">
    <name type="scientific">Lishizhenia tianjinensis</name>
    <dbReference type="NCBI Taxonomy" id="477690"/>
    <lineage>
        <taxon>Bacteria</taxon>
        <taxon>Pseudomonadati</taxon>
        <taxon>Bacteroidota</taxon>
        <taxon>Flavobacteriia</taxon>
        <taxon>Flavobacteriales</taxon>
        <taxon>Crocinitomicaceae</taxon>
        <taxon>Lishizhenia</taxon>
    </lineage>
</organism>
<keyword evidence="6 9" id="KW-0812">Transmembrane</keyword>
<dbReference type="STRING" id="477690.SAMN05216474_0148"/>
<dbReference type="SUPFAM" id="SSF82714">
    <property type="entry name" value="Multidrug efflux transporter AcrB TolC docking domain, DN and DC subdomains"/>
    <property type="match status" value="2"/>
</dbReference>
<feature type="transmembrane region" description="Helical" evidence="9">
    <location>
        <begin position="468"/>
        <end position="495"/>
    </location>
</feature>
<gene>
    <name evidence="11" type="ORF">SAMN05216474_0148</name>
</gene>
<keyword evidence="4" id="KW-1003">Cell membrane</keyword>
<evidence type="ECO:0000256" key="3">
    <source>
        <dbReference type="ARBA" id="ARBA00022448"/>
    </source>
</evidence>
<feature type="transmembrane region" description="Helical" evidence="9">
    <location>
        <begin position="390"/>
        <end position="415"/>
    </location>
</feature>
<dbReference type="InterPro" id="IPR000731">
    <property type="entry name" value="SSD"/>
</dbReference>
<dbReference type="GO" id="GO:0042910">
    <property type="term" value="F:xenobiotic transmembrane transporter activity"/>
    <property type="evidence" value="ECO:0007669"/>
    <property type="project" value="TreeGrafter"/>
</dbReference>
<keyword evidence="3" id="KW-0813">Transport</keyword>
<comment type="subcellular location">
    <subcellularLocation>
        <location evidence="1">Cell inner membrane</location>
        <topology evidence="1">Multi-pass membrane protein</topology>
    </subcellularLocation>
</comment>
<evidence type="ECO:0000256" key="7">
    <source>
        <dbReference type="ARBA" id="ARBA00022989"/>
    </source>
</evidence>
<feature type="transmembrane region" description="Helical" evidence="9">
    <location>
        <begin position="9"/>
        <end position="28"/>
    </location>
</feature>
<keyword evidence="5" id="KW-0997">Cell inner membrane</keyword>
<dbReference type="FunFam" id="3.30.70.1430:FF:000001">
    <property type="entry name" value="Efflux pump membrane transporter"/>
    <property type="match status" value="1"/>
</dbReference>
<dbReference type="Gene3D" id="3.30.2090.10">
    <property type="entry name" value="Multidrug efflux transporter AcrB TolC docking domain, DN and DC subdomains"/>
    <property type="match status" value="2"/>
</dbReference>
<dbReference type="PANTHER" id="PTHR32063">
    <property type="match status" value="1"/>
</dbReference>
<keyword evidence="8 9" id="KW-0472">Membrane</keyword>
<accession>A0A1I6XEQ2</accession>
<name>A0A1I6XEQ2_9FLAO</name>
<evidence type="ECO:0000313" key="11">
    <source>
        <dbReference type="EMBL" id="SFT36815.1"/>
    </source>
</evidence>
<comment type="similarity">
    <text evidence="2">Belongs to the resistance-nodulation-cell division (RND) (TC 2.A.6) family.</text>
</comment>
<evidence type="ECO:0000256" key="6">
    <source>
        <dbReference type="ARBA" id="ARBA00022692"/>
    </source>
</evidence>
<dbReference type="AlphaFoldDB" id="A0A1I6XEQ2"/>
<evidence type="ECO:0000256" key="5">
    <source>
        <dbReference type="ARBA" id="ARBA00022519"/>
    </source>
</evidence>
<dbReference type="SUPFAM" id="SSF82693">
    <property type="entry name" value="Multidrug efflux transporter AcrB pore domain, PN1, PN2, PC1 and PC2 subdomains"/>
    <property type="match status" value="3"/>
</dbReference>
<evidence type="ECO:0000256" key="1">
    <source>
        <dbReference type="ARBA" id="ARBA00004429"/>
    </source>
</evidence>
<dbReference type="PANTHER" id="PTHR32063:SF9">
    <property type="entry name" value="SIMILAR TO MULTIDRUG RESISTANCE PROTEIN MEXB"/>
    <property type="match status" value="1"/>
</dbReference>
<feature type="transmembrane region" description="Helical" evidence="9">
    <location>
        <begin position="338"/>
        <end position="357"/>
    </location>
</feature>
<dbReference type="SUPFAM" id="SSF82866">
    <property type="entry name" value="Multidrug efflux transporter AcrB transmembrane domain"/>
    <property type="match status" value="2"/>
</dbReference>
<dbReference type="GO" id="GO:0015562">
    <property type="term" value="F:efflux transmembrane transporter activity"/>
    <property type="evidence" value="ECO:0007669"/>
    <property type="project" value="InterPro"/>
</dbReference>
<evidence type="ECO:0000259" key="10">
    <source>
        <dbReference type="PROSITE" id="PS50156"/>
    </source>
</evidence>
<feature type="transmembrane region" description="Helical" evidence="9">
    <location>
        <begin position="538"/>
        <end position="555"/>
    </location>
</feature>
<dbReference type="Gene3D" id="3.30.70.1430">
    <property type="entry name" value="Multidrug efflux transporter AcrB pore domain"/>
    <property type="match status" value="2"/>
</dbReference>
<feature type="transmembrane region" description="Helical" evidence="9">
    <location>
        <begin position="996"/>
        <end position="1022"/>
    </location>
</feature>
<feature type="transmembrane region" description="Helical" evidence="9">
    <location>
        <begin position="864"/>
        <end position="882"/>
    </location>
</feature>
<dbReference type="RefSeq" id="WP_090245211.1">
    <property type="nucleotide sequence ID" value="NZ_FPAS01000001.1"/>
</dbReference>
<dbReference type="GO" id="GO:0005886">
    <property type="term" value="C:plasma membrane"/>
    <property type="evidence" value="ECO:0007669"/>
    <property type="project" value="UniProtKB-SubCell"/>
</dbReference>
<protein>
    <submittedName>
        <fullName evidence="11">Hydrophobic/amphiphilic exporter-1, HAE1 family</fullName>
    </submittedName>
</protein>
<evidence type="ECO:0000256" key="8">
    <source>
        <dbReference type="ARBA" id="ARBA00023136"/>
    </source>
</evidence>
<dbReference type="Gene3D" id="3.30.70.1440">
    <property type="entry name" value="Multidrug efflux transporter AcrB pore domain"/>
    <property type="match status" value="1"/>
</dbReference>
<feature type="transmembrane region" description="Helical" evidence="9">
    <location>
        <begin position="965"/>
        <end position="984"/>
    </location>
</feature>
<dbReference type="InterPro" id="IPR027463">
    <property type="entry name" value="AcrB_DN_DC_subdom"/>
</dbReference>
<feature type="transmembrane region" description="Helical" evidence="9">
    <location>
        <begin position="919"/>
        <end position="944"/>
    </location>
</feature>